<dbReference type="NCBIfam" id="TIGR01974">
    <property type="entry name" value="NDH_I_L"/>
    <property type="match status" value="1"/>
</dbReference>
<dbReference type="InterPro" id="IPR001516">
    <property type="entry name" value="Proton_antipo_N"/>
</dbReference>
<evidence type="ECO:0000259" key="9">
    <source>
        <dbReference type="Pfam" id="PF00662"/>
    </source>
</evidence>
<gene>
    <name evidence="10" type="ORF">GCM10022214_37390</name>
</gene>
<accession>A0ABP7VX77</accession>
<dbReference type="PANTHER" id="PTHR42829:SF2">
    <property type="entry name" value="NADH-UBIQUINONE OXIDOREDUCTASE CHAIN 5"/>
    <property type="match status" value="1"/>
</dbReference>
<evidence type="ECO:0000256" key="6">
    <source>
        <dbReference type="SAM" id="MobiDB-lite"/>
    </source>
</evidence>
<feature type="region of interest" description="Disordered" evidence="6">
    <location>
        <begin position="37"/>
        <end position="118"/>
    </location>
</feature>
<feature type="transmembrane region" description="Helical" evidence="7">
    <location>
        <begin position="412"/>
        <end position="433"/>
    </location>
</feature>
<dbReference type="InterPro" id="IPR001750">
    <property type="entry name" value="ND/Mrp_TM"/>
</dbReference>
<keyword evidence="11" id="KW-1185">Reference proteome</keyword>
<evidence type="ECO:0000256" key="7">
    <source>
        <dbReference type="SAM" id="Phobius"/>
    </source>
</evidence>
<dbReference type="Pfam" id="PF00361">
    <property type="entry name" value="Proton_antipo_M"/>
    <property type="match status" value="1"/>
</dbReference>
<keyword evidence="2 5" id="KW-0812">Transmembrane</keyword>
<feature type="transmembrane region" description="Helical" evidence="7">
    <location>
        <begin position="274"/>
        <end position="295"/>
    </location>
</feature>
<dbReference type="InterPro" id="IPR018393">
    <property type="entry name" value="NADHpl_OxRdtase_5_subgr"/>
</dbReference>
<comment type="caution">
    <text evidence="10">The sequence shown here is derived from an EMBL/GenBank/DDBJ whole genome shotgun (WGS) entry which is preliminary data.</text>
</comment>
<evidence type="ECO:0000256" key="3">
    <source>
        <dbReference type="ARBA" id="ARBA00022989"/>
    </source>
</evidence>
<evidence type="ECO:0000259" key="8">
    <source>
        <dbReference type="Pfam" id="PF00361"/>
    </source>
</evidence>
<feature type="domain" description="NADH:quinone oxidoreductase/Mrp antiporter transmembrane" evidence="8">
    <location>
        <begin position="241"/>
        <end position="511"/>
    </location>
</feature>
<evidence type="ECO:0000256" key="2">
    <source>
        <dbReference type="ARBA" id="ARBA00022692"/>
    </source>
</evidence>
<feature type="transmembrane region" description="Helical" evidence="7">
    <location>
        <begin position="221"/>
        <end position="239"/>
    </location>
</feature>
<feature type="transmembrane region" description="Helical" evidence="7">
    <location>
        <begin position="706"/>
        <end position="725"/>
    </location>
</feature>
<dbReference type="RefSeq" id="WP_344948785.1">
    <property type="nucleotide sequence ID" value="NZ_BAAAZG010000022.1"/>
</dbReference>
<sequence>MIALTSVVILLPFVAAFAGMLLGPRLSELLRVRGPRHPREAAEAPTEPFSEAPAQAPAEAASEVPAEAPAEASVEAPVETSVEAPTEAAAEAPGEAPAEAPGEAAAGASAEVPGGGPRASERAWWRAALTAERSPLRNGPALIACLPVAVATVLAAIVAFAVWRTPGTRTGTLTLIETGTVPIEIGLRVDGLSAVVGLMVCSVALAVQVYSVAYMAKDPRYSSYAAFISLFTSAMLLVVYAGDLLLLYVGWEVMGVCSYFLIGHHWENRANSRAAVKAFLVTRLGDVGFLFGVFVLGMGARSFDIGEVLARAGTLPHATVTAAALLLLAGVAGKSAQFPLHTWLPDAMAGPTPISALIHAATMVAAGVYVVARVYGVFLEAPAALTLLGVVAVISMLGSALAALAQDDIKRVLAYSTISQLAVMAAGLAVGAWNGAIFHLLTHGAFKALLFLAAGCVILTAGSNMLRHYGGLRTGMPITFWSMTIGLAALAGVPPVSGWFSKDSVIEAAQHSATHGGEVATTSSGGVHIPAGVAWMVYAGLLLTVAVTAAYATRLWLMTFFGEPRGRYEVHEAPRLMAWTVAALAVPSAVLGFFGLGASELRPHLGPALLALLCVVAGAGAAFLVWNRDPAADPARALGPVRGVFARAFYVDELYAAVVVRPVRAVARQVVTVDGRGIDAAVVGVARGARRLAEPLRLPQNGNPQAYLTGLIAGIVLIAAGAVIFL</sequence>
<feature type="transmembrane region" description="Helical" evidence="7">
    <location>
        <begin position="478"/>
        <end position="500"/>
    </location>
</feature>
<name>A0ABP7VX77_9ACTN</name>
<proteinExistence type="predicted"/>
<feature type="transmembrane region" description="Helical" evidence="7">
    <location>
        <begin position="576"/>
        <end position="596"/>
    </location>
</feature>
<feature type="transmembrane region" description="Helical" evidence="7">
    <location>
        <begin position="6"/>
        <end position="23"/>
    </location>
</feature>
<dbReference type="PRINTS" id="PR01434">
    <property type="entry name" value="NADHDHGNASE5"/>
</dbReference>
<keyword evidence="4 7" id="KW-0472">Membrane</keyword>
<dbReference type="EMBL" id="BAAAZG010000022">
    <property type="protein sequence ID" value="GAA4076526.1"/>
    <property type="molecule type" value="Genomic_DNA"/>
</dbReference>
<feature type="transmembrane region" description="Helical" evidence="7">
    <location>
        <begin position="192"/>
        <end position="214"/>
    </location>
</feature>
<evidence type="ECO:0000256" key="5">
    <source>
        <dbReference type="RuleBase" id="RU000320"/>
    </source>
</evidence>
<comment type="subcellular location">
    <subcellularLocation>
        <location evidence="1">Endomembrane system</location>
        <topology evidence="1">Multi-pass membrane protein</topology>
    </subcellularLocation>
    <subcellularLocation>
        <location evidence="5">Membrane</location>
        <topology evidence="5">Multi-pass membrane protein</topology>
    </subcellularLocation>
</comment>
<dbReference type="InterPro" id="IPR003945">
    <property type="entry name" value="NU5C-like"/>
</dbReference>
<feature type="domain" description="NADH-Ubiquinone oxidoreductase (complex I) chain 5 N-terminal" evidence="9">
    <location>
        <begin position="176"/>
        <end position="224"/>
    </location>
</feature>
<dbReference type="Pfam" id="PF00662">
    <property type="entry name" value="Proton_antipo_N"/>
    <property type="match status" value="1"/>
</dbReference>
<organism evidence="10 11">
    <name type="scientific">Actinomadura miaoliensis</name>
    <dbReference type="NCBI Taxonomy" id="430685"/>
    <lineage>
        <taxon>Bacteria</taxon>
        <taxon>Bacillati</taxon>
        <taxon>Actinomycetota</taxon>
        <taxon>Actinomycetes</taxon>
        <taxon>Streptosporangiales</taxon>
        <taxon>Thermomonosporaceae</taxon>
        <taxon>Actinomadura</taxon>
    </lineage>
</organism>
<dbReference type="Gene3D" id="1.20.5.2700">
    <property type="match status" value="1"/>
</dbReference>
<evidence type="ECO:0000256" key="4">
    <source>
        <dbReference type="ARBA" id="ARBA00023136"/>
    </source>
</evidence>
<feature type="transmembrane region" description="Helical" evidence="7">
    <location>
        <begin position="445"/>
        <end position="466"/>
    </location>
</feature>
<feature type="transmembrane region" description="Helical" evidence="7">
    <location>
        <begin position="608"/>
        <end position="626"/>
    </location>
</feature>
<feature type="transmembrane region" description="Helical" evidence="7">
    <location>
        <begin position="354"/>
        <end position="372"/>
    </location>
</feature>
<dbReference type="PANTHER" id="PTHR42829">
    <property type="entry name" value="NADH-UBIQUINONE OXIDOREDUCTASE CHAIN 5"/>
    <property type="match status" value="1"/>
</dbReference>
<feature type="transmembrane region" description="Helical" evidence="7">
    <location>
        <begin position="384"/>
        <end position="405"/>
    </location>
</feature>
<reference evidence="11" key="1">
    <citation type="journal article" date="2019" name="Int. J. Syst. Evol. Microbiol.">
        <title>The Global Catalogue of Microorganisms (GCM) 10K type strain sequencing project: providing services to taxonomists for standard genome sequencing and annotation.</title>
        <authorList>
            <consortium name="The Broad Institute Genomics Platform"/>
            <consortium name="The Broad Institute Genome Sequencing Center for Infectious Disease"/>
            <person name="Wu L."/>
            <person name="Ma J."/>
        </authorList>
    </citation>
    <scope>NUCLEOTIDE SEQUENCE [LARGE SCALE GENOMIC DNA]</scope>
    <source>
        <strain evidence="11">JCM 16702</strain>
    </source>
</reference>
<evidence type="ECO:0000256" key="1">
    <source>
        <dbReference type="ARBA" id="ARBA00004127"/>
    </source>
</evidence>
<protein>
    <submittedName>
        <fullName evidence="10">NADH-quinone oxidoreductase subunit L</fullName>
    </submittedName>
</protein>
<evidence type="ECO:0000313" key="10">
    <source>
        <dbReference type="EMBL" id="GAA4076526.1"/>
    </source>
</evidence>
<feature type="compositionally biased region" description="Low complexity" evidence="6">
    <location>
        <begin position="47"/>
        <end position="112"/>
    </location>
</feature>
<dbReference type="Proteomes" id="UP001500683">
    <property type="component" value="Unassembled WGS sequence"/>
</dbReference>
<feature type="transmembrane region" description="Helical" evidence="7">
    <location>
        <begin position="245"/>
        <end position="262"/>
    </location>
</feature>
<feature type="transmembrane region" description="Helical" evidence="7">
    <location>
        <begin position="315"/>
        <end position="333"/>
    </location>
</feature>
<keyword evidence="3 7" id="KW-1133">Transmembrane helix</keyword>
<evidence type="ECO:0000313" key="11">
    <source>
        <dbReference type="Proteomes" id="UP001500683"/>
    </source>
</evidence>
<feature type="transmembrane region" description="Helical" evidence="7">
    <location>
        <begin position="141"/>
        <end position="163"/>
    </location>
</feature>
<feature type="transmembrane region" description="Helical" evidence="7">
    <location>
        <begin position="533"/>
        <end position="556"/>
    </location>
</feature>